<protein>
    <recommendedName>
        <fullName evidence="2">F-box domain-containing protein</fullName>
    </recommendedName>
</protein>
<dbReference type="SUPFAM" id="SSF81383">
    <property type="entry name" value="F-box domain"/>
    <property type="match status" value="1"/>
</dbReference>
<feature type="compositionally biased region" description="Acidic residues" evidence="1">
    <location>
        <begin position="14"/>
        <end position="23"/>
    </location>
</feature>
<dbReference type="Proteomes" id="UP000268093">
    <property type="component" value="Unassembled WGS sequence"/>
</dbReference>
<dbReference type="PANTHER" id="PTHR38926:SF5">
    <property type="entry name" value="F-BOX AND LEUCINE-RICH REPEAT PROTEIN 6"/>
    <property type="match status" value="1"/>
</dbReference>
<feature type="domain" description="F-box" evidence="2">
    <location>
        <begin position="103"/>
        <end position="152"/>
    </location>
</feature>
<feature type="compositionally biased region" description="Basic and acidic residues" evidence="1">
    <location>
        <begin position="1"/>
        <end position="13"/>
    </location>
</feature>
<dbReference type="InterPro" id="IPR036047">
    <property type="entry name" value="F-box-like_dom_sf"/>
</dbReference>
<evidence type="ECO:0000256" key="1">
    <source>
        <dbReference type="SAM" id="MobiDB-lite"/>
    </source>
</evidence>
<name>A0A433D2X3_9FUNG</name>
<sequence>KECNYVDTNRENEGEKDDDTEAEDHERQYEEPEEDVKGDVKDVYGAVGGVACPGIWRTQGINAKESADSVVDLPCKVQNRDGMIMAQQALDGSDVDYAWTMSPITIQSLPTELLIHIFRLVIPPQDALILLAQVCRRWSYIAFDTPDLWRSLTWSNDISPSHTQTGLYQLILHHGQHLSHLSISFTLVAFSTGESPFWVPLRWDTYTWQPFLAHLSNLTILSLNLTNHSRLIYRRKLRPNLFLHFLSLSCPKLVRFSFGDACFETHFTAELFYPDPPTGLPCTVLGPTLPLLAIFLRRLRNLTHLRLIGCESLRNDNTHVFQPALLTTLATELGPRLRDFANYRPESFAAHVTNTIRLDSDADDGGMKAWTAFCDACTGLERWHFGLCESIGDKHMKIWGRKKKVMMREMSLRTATIGGDTWTLTDRGLMEALKACPGLEALKIWRKSATITDRLIAHLPLFCPNLTTIHLWSLTPEPLQLSTLDPLTHLQHLTTLVLCSCPSIPRSSLPSFLLARARHTSSHKPFSLHLRDTDQSDDHRIRTAWSLATDDLADWRRFFDDPRVRLGRFDVKVETWWGVEEEEVVRARFLDLEHAMKDAYGQNVALEVYALGRGRYQQAFVVGHVKVSFWYE</sequence>
<proteinExistence type="predicted"/>
<dbReference type="InterPro" id="IPR032675">
    <property type="entry name" value="LRR_dom_sf"/>
</dbReference>
<dbReference type="Pfam" id="PF12937">
    <property type="entry name" value="F-box-like"/>
    <property type="match status" value="1"/>
</dbReference>
<evidence type="ECO:0000259" key="2">
    <source>
        <dbReference type="PROSITE" id="PS50181"/>
    </source>
</evidence>
<dbReference type="EMBL" id="RBNI01007762">
    <property type="protein sequence ID" value="RUP45123.1"/>
    <property type="molecule type" value="Genomic_DNA"/>
</dbReference>
<gene>
    <name evidence="3" type="ORF">BC936DRAFT_148584</name>
</gene>
<feature type="compositionally biased region" description="Basic and acidic residues" evidence="1">
    <location>
        <begin position="24"/>
        <end position="37"/>
    </location>
</feature>
<feature type="region of interest" description="Disordered" evidence="1">
    <location>
        <begin position="1"/>
        <end position="37"/>
    </location>
</feature>
<dbReference type="PROSITE" id="PS50181">
    <property type="entry name" value="FBOX"/>
    <property type="match status" value="1"/>
</dbReference>
<feature type="non-terminal residue" evidence="3">
    <location>
        <position position="1"/>
    </location>
</feature>
<dbReference type="InterPro" id="IPR001810">
    <property type="entry name" value="F-box_dom"/>
</dbReference>
<organism evidence="3 4">
    <name type="scientific">Jimgerdemannia flammicorona</name>
    <dbReference type="NCBI Taxonomy" id="994334"/>
    <lineage>
        <taxon>Eukaryota</taxon>
        <taxon>Fungi</taxon>
        <taxon>Fungi incertae sedis</taxon>
        <taxon>Mucoromycota</taxon>
        <taxon>Mucoromycotina</taxon>
        <taxon>Endogonomycetes</taxon>
        <taxon>Endogonales</taxon>
        <taxon>Endogonaceae</taxon>
        <taxon>Jimgerdemannia</taxon>
    </lineage>
</organism>
<keyword evidence="4" id="KW-1185">Reference proteome</keyword>
<dbReference type="SUPFAM" id="SSF52047">
    <property type="entry name" value="RNI-like"/>
    <property type="match status" value="1"/>
</dbReference>
<comment type="caution">
    <text evidence="3">The sequence shown here is derived from an EMBL/GenBank/DDBJ whole genome shotgun (WGS) entry which is preliminary data.</text>
</comment>
<dbReference type="AlphaFoldDB" id="A0A433D2X3"/>
<reference evidence="3 4" key="1">
    <citation type="journal article" date="2018" name="New Phytol.">
        <title>Phylogenomics of Endogonaceae and evolution of mycorrhizas within Mucoromycota.</title>
        <authorList>
            <person name="Chang Y."/>
            <person name="Desiro A."/>
            <person name="Na H."/>
            <person name="Sandor L."/>
            <person name="Lipzen A."/>
            <person name="Clum A."/>
            <person name="Barry K."/>
            <person name="Grigoriev I.V."/>
            <person name="Martin F.M."/>
            <person name="Stajich J.E."/>
            <person name="Smith M.E."/>
            <person name="Bonito G."/>
            <person name="Spatafora J.W."/>
        </authorList>
    </citation>
    <scope>NUCLEOTIDE SEQUENCE [LARGE SCALE GENOMIC DNA]</scope>
    <source>
        <strain evidence="3 4">GMNB39</strain>
    </source>
</reference>
<dbReference type="PANTHER" id="PTHR38926">
    <property type="entry name" value="F-BOX DOMAIN CONTAINING PROTEIN, EXPRESSED"/>
    <property type="match status" value="1"/>
</dbReference>
<dbReference type="Gene3D" id="3.80.10.10">
    <property type="entry name" value="Ribonuclease Inhibitor"/>
    <property type="match status" value="2"/>
</dbReference>
<evidence type="ECO:0000313" key="3">
    <source>
        <dbReference type="EMBL" id="RUP45123.1"/>
    </source>
</evidence>
<dbReference type="OrthoDB" id="2269034at2759"/>
<accession>A0A433D2X3</accession>
<evidence type="ECO:0000313" key="4">
    <source>
        <dbReference type="Proteomes" id="UP000268093"/>
    </source>
</evidence>